<evidence type="ECO:0000313" key="8">
    <source>
        <dbReference type="Proteomes" id="UP000321248"/>
    </source>
</evidence>
<dbReference type="EC" id="2.3.2.29" evidence="4"/>
<keyword evidence="1 4" id="KW-0963">Cytoplasm</keyword>
<comment type="caution">
    <text evidence="7">The sequence shown here is derived from an EMBL/GenBank/DDBJ whole genome shotgun (WGS) entry which is preliminary data.</text>
</comment>
<evidence type="ECO:0000256" key="1">
    <source>
        <dbReference type="ARBA" id="ARBA00022490"/>
    </source>
</evidence>
<dbReference type="InterPro" id="IPR007471">
    <property type="entry name" value="N-end_Aminoacyl_Trfase_N"/>
</dbReference>
<dbReference type="Pfam" id="PF04376">
    <property type="entry name" value="ATE_N"/>
    <property type="match status" value="1"/>
</dbReference>
<dbReference type="GO" id="GO:0071596">
    <property type="term" value="P:ubiquitin-dependent protein catabolic process via the N-end rule pathway"/>
    <property type="evidence" value="ECO:0007669"/>
    <property type="project" value="InterPro"/>
</dbReference>
<dbReference type="PIRSF" id="PIRSF037208">
    <property type="entry name" value="ATE_pro_prd"/>
    <property type="match status" value="1"/>
</dbReference>
<dbReference type="Pfam" id="PF04377">
    <property type="entry name" value="ATE_C"/>
    <property type="match status" value="1"/>
</dbReference>
<evidence type="ECO:0000313" key="7">
    <source>
        <dbReference type="EMBL" id="TXK65795.1"/>
    </source>
</evidence>
<evidence type="ECO:0000256" key="2">
    <source>
        <dbReference type="ARBA" id="ARBA00022679"/>
    </source>
</evidence>
<dbReference type="GO" id="GO:0004057">
    <property type="term" value="F:arginyl-tRNA--protein transferase activity"/>
    <property type="evidence" value="ECO:0007669"/>
    <property type="project" value="InterPro"/>
</dbReference>
<comment type="subcellular location">
    <subcellularLocation>
        <location evidence="4">Cytoplasm</location>
    </subcellularLocation>
</comment>
<keyword evidence="8" id="KW-1185">Reference proteome</keyword>
<name>A0A5C8L0L3_9GAMM</name>
<evidence type="ECO:0000259" key="6">
    <source>
        <dbReference type="Pfam" id="PF04377"/>
    </source>
</evidence>
<dbReference type="PANTHER" id="PTHR21367:SF1">
    <property type="entry name" value="ARGINYL-TRNA--PROTEIN TRANSFERASE 1"/>
    <property type="match status" value="1"/>
</dbReference>
<comment type="catalytic activity">
    <reaction evidence="4">
        <text>N-terminal L-glutamyl-[protein] + L-leucyl-tRNA(Leu) = N-terminal L-leucyl-L-glutamyl-[protein] + tRNA(Leu) + H(+)</text>
        <dbReference type="Rhea" id="RHEA:50412"/>
        <dbReference type="Rhea" id="RHEA-COMP:9613"/>
        <dbReference type="Rhea" id="RHEA-COMP:9622"/>
        <dbReference type="Rhea" id="RHEA-COMP:12664"/>
        <dbReference type="Rhea" id="RHEA-COMP:12668"/>
        <dbReference type="ChEBI" id="CHEBI:15378"/>
        <dbReference type="ChEBI" id="CHEBI:64721"/>
        <dbReference type="ChEBI" id="CHEBI:78442"/>
        <dbReference type="ChEBI" id="CHEBI:78494"/>
        <dbReference type="ChEBI" id="CHEBI:133041"/>
        <dbReference type="EC" id="2.3.2.29"/>
    </reaction>
</comment>
<reference evidence="7 8" key="1">
    <citation type="submission" date="2019-08" db="EMBL/GenBank/DDBJ databases">
        <authorList>
            <person name="Karlyshev A.V."/>
        </authorList>
    </citation>
    <scope>NUCLEOTIDE SEQUENCE [LARGE SCALE GENOMIC DNA]</scope>
    <source>
        <strain evidence="7 8">Alg18-2.2</strain>
    </source>
</reference>
<dbReference type="NCBIfam" id="NF002341">
    <property type="entry name" value="PRK01305.1-1"/>
    <property type="match status" value="1"/>
</dbReference>
<dbReference type="NCBIfam" id="NF002346">
    <property type="entry name" value="PRK01305.2-3"/>
    <property type="match status" value="1"/>
</dbReference>
<protein>
    <recommendedName>
        <fullName evidence="4">Aspartate/glutamate leucyltransferase</fullName>
        <ecNumber evidence="4">2.3.2.29</ecNumber>
    </recommendedName>
</protein>
<dbReference type="OrthoDB" id="9782022at2"/>
<sequence>MTAASIRLYQTAEHPCGYWHDRAARDLVLDPRDSQLPSLYAGALAMGFRRSGEHVYRPYCAQCKACISVRIPVARFRPNRSQRRCLRRNQDIDVRVVAAERTTEHFVLYQRYLQSRHRHGGMDEARPSDFDAFLKCAWSPTRFLEMRRGGTLMGVAVTDCLPNALSAVYTYFEPDAAARSLGSFAILKQIEWAQRAGLEHLYLGYWIQDHPKMDYKSSFHPLEKLERGRWSNLDTSDRT</sequence>
<dbReference type="NCBIfam" id="NF002342">
    <property type="entry name" value="PRK01305.1-3"/>
    <property type="match status" value="1"/>
</dbReference>
<dbReference type="Proteomes" id="UP000321248">
    <property type="component" value="Unassembled WGS sequence"/>
</dbReference>
<comment type="similarity">
    <text evidence="4">Belongs to the R-transferase family. Bpt subfamily.</text>
</comment>
<dbReference type="GO" id="GO:0005737">
    <property type="term" value="C:cytoplasm"/>
    <property type="evidence" value="ECO:0007669"/>
    <property type="project" value="UniProtKB-SubCell"/>
</dbReference>
<dbReference type="PANTHER" id="PTHR21367">
    <property type="entry name" value="ARGININE-TRNA-PROTEIN TRANSFERASE 1"/>
    <property type="match status" value="1"/>
</dbReference>
<evidence type="ECO:0000256" key="3">
    <source>
        <dbReference type="ARBA" id="ARBA00023315"/>
    </source>
</evidence>
<keyword evidence="3 4" id="KW-0012">Acyltransferase</keyword>
<accession>A0A5C8L0L3</accession>
<dbReference type="SUPFAM" id="SSF55729">
    <property type="entry name" value="Acyl-CoA N-acyltransferases (Nat)"/>
    <property type="match status" value="1"/>
</dbReference>
<keyword evidence="2 4" id="KW-0808">Transferase</keyword>
<dbReference type="InterPro" id="IPR017138">
    <property type="entry name" value="Asp_Glu_LeuTrfase"/>
</dbReference>
<dbReference type="RefSeq" id="WP_147890468.1">
    <property type="nucleotide sequence ID" value="NZ_VRTS01000001.1"/>
</dbReference>
<dbReference type="Gene3D" id="3.40.630.30">
    <property type="match status" value="1"/>
</dbReference>
<feature type="domain" description="N-end aminoacyl transferase N-terminal" evidence="5">
    <location>
        <begin position="14"/>
        <end position="84"/>
    </location>
</feature>
<evidence type="ECO:0000259" key="5">
    <source>
        <dbReference type="Pfam" id="PF04376"/>
    </source>
</evidence>
<dbReference type="HAMAP" id="MF_00689">
    <property type="entry name" value="Bpt"/>
    <property type="match status" value="1"/>
</dbReference>
<dbReference type="InterPro" id="IPR030700">
    <property type="entry name" value="N-end_Aminoacyl_Trfase"/>
</dbReference>
<gene>
    <name evidence="4" type="primary">bpt</name>
    <name evidence="7" type="ORF">FU658_01425</name>
</gene>
<dbReference type="GO" id="GO:0008914">
    <property type="term" value="F:leucyl-tRNA--protein transferase activity"/>
    <property type="evidence" value="ECO:0007669"/>
    <property type="project" value="UniProtKB-UniRule"/>
</dbReference>
<comment type="catalytic activity">
    <reaction evidence="4">
        <text>N-terminal L-aspartyl-[protein] + L-leucyl-tRNA(Leu) = N-terminal L-leucyl-L-aspartyl-[protein] + tRNA(Leu) + H(+)</text>
        <dbReference type="Rhea" id="RHEA:50420"/>
        <dbReference type="Rhea" id="RHEA-COMP:9613"/>
        <dbReference type="Rhea" id="RHEA-COMP:9622"/>
        <dbReference type="Rhea" id="RHEA-COMP:12669"/>
        <dbReference type="Rhea" id="RHEA-COMP:12674"/>
        <dbReference type="ChEBI" id="CHEBI:15378"/>
        <dbReference type="ChEBI" id="CHEBI:64720"/>
        <dbReference type="ChEBI" id="CHEBI:78442"/>
        <dbReference type="ChEBI" id="CHEBI:78494"/>
        <dbReference type="ChEBI" id="CHEBI:133042"/>
        <dbReference type="EC" id="2.3.2.29"/>
    </reaction>
</comment>
<dbReference type="InterPro" id="IPR016181">
    <property type="entry name" value="Acyl_CoA_acyltransferase"/>
</dbReference>
<dbReference type="AlphaFoldDB" id="A0A5C8L0L3"/>
<feature type="domain" description="N-end rule aminoacyl transferase C-terminal" evidence="6">
    <location>
        <begin position="104"/>
        <end position="225"/>
    </location>
</feature>
<comment type="function">
    <text evidence="4">Functions in the N-end rule pathway of protein degradation where it conjugates Leu from its aminoacyl-tRNA to the N-termini of proteins containing an N-terminal aspartate or glutamate.</text>
</comment>
<evidence type="ECO:0000256" key="4">
    <source>
        <dbReference type="HAMAP-Rule" id="MF_00689"/>
    </source>
</evidence>
<proteinExistence type="inferred from homology"/>
<dbReference type="EMBL" id="VRTS01000001">
    <property type="protein sequence ID" value="TXK65795.1"/>
    <property type="molecule type" value="Genomic_DNA"/>
</dbReference>
<organism evidence="7 8">
    <name type="scientific">Alkalisalibacterium limincola</name>
    <dbReference type="NCBI Taxonomy" id="2699169"/>
    <lineage>
        <taxon>Bacteria</taxon>
        <taxon>Pseudomonadati</taxon>
        <taxon>Pseudomonadota</taxon>
        <taxon>Gammaproteobacteria</taxon>
        <taxon>Lysobacterales</taxon>
        <taxon>Lysobacteraceae</taxon>
        <taxon>Alkalisalibacterium</taxon>
    </lineage>
</organism>
<dbReference type="InterPro" id="IPR007472">
    <property type="entry name" value="N-end_Aminoacyl_Trfase_C"/>
</dbReference>